<evidence type="ECO:0000313" key="1">
    <source>
        <dbReference type="EMBL" id="GBN09490.1"/>
    </source>
</evidence>
<dbReference type="InterPro" id="IPR036397">
    <property type="entry name" value="RNaseH_sf"/>
</dbReference>
<dbReference type="AlphaFoldDB" id="A0A4Y2L5K9"/>
<keyword evidence="2" id="KW-1185">Reference proteome</keyword>
<organism evidence="1 2">
    <name type="scientific">Araneus ventricosus</name>
    <name type="common">Orbweaver spider</name>
    <name type="synonym">Epeira ventricosa</name>
    <dbReference type="NCBI Taxonomy" id="182803"/>
    <lineage>
        <taxon>Eukaryota</taxon>
        <taxon>Metazoa</taxon>
        <taxon>Ecdysozoa</taxon>
        <taxon>Arthropoda</taxon>
        <taxon>Chelicerata</taxon>
        <taxon>Arachnida</taxon>
        <taxon>Araneae</taxon>
        <taxon>Araneomorphae</taxon>
        <taxon>Entelegynae</taxon>
        <taxon>Araneoidea</taxon>
        <taxon>Araneidae</taxon>
        <taxon>Araneus</taxon>
    </lineage>
</organism>
<comment type="caution">
    <text evidence="1">The sequence shown here is derived from an EMBL/GenBank/DDBJ whole genome shotgun (WGS) entry which is preliminary data.</text>
</comment>
<sequence>MEDAPSRNRLSLRRIARRVWNGRRRTRTGPRKSGKMSFGVMKAITCCLTRMVYSAFVVSKVIVSTPKCQIPTMKHAGGNVKVWRCVSRLGMDPLRRIQGIMDMFQYEDILENAMRPYACNYLGRGFIFQQDIDPKHRSKHIQN</sequence>
<protein>
    <submittedName>
        <fullName evidence="1">Transposable element Tc1 transposase</fullName>
    </submittedName>
</protein>
<dbReference type="Proteomes" id="UP000499080">
    <property type="component" value="Unassembled WGS sequence"/>
</dbReference>
<evidence type="ECO:0000313" key="2">
    <source>
        <dbReference type="Proteomes" id="UP000499080"/>
    </source>
</evidence>
<gene>
    <name evidence="1" type="primary">tc1a_346</name>
    <name evidence="1" type="ORF">AVEN_62651_1</name>
</gene>
<dbReference type="OrthoDB" id="6437518at2759"/>
<proteinExistence type="predicted"/>
<accession>A0A4Y2L5K9</accession>
<reference evidence="1 2" key="1">
    <citation type="journal article" date="2019" name="Sci. Rep.">
        <title>Orb-weaving spider Araneus ventricosus genome elucidates the spidroin gene catalogue.</title>
        <authorList>
            <person name="Kono N."/>
            <person name="Nakamura H."/>
            <person name="Ohtoshi R."/>
            <person name="Moran D.A.P."/>
            <person name="Shinohara A."/>
            <person name="Yoshida Y."/>
            <person name="Fujiwara M."/>
            <person name="Mori M."/>
            <person name="Tomita M."/>
            <person name="Arakawa K."/>
        </authorList>
    </citation>
    <scope>NUCLEOTIDE SEQUENCE [LARGE SCALE GENOMIC DNA]</scope>
</reference>
<dbReference type="EMBL" id="BGPR01005363">
    <property type="protein sequence ID" value="GBN09490.1"/>
    <property type="molecule type" value="Genomic_DNA"/>
</dbReference>
<name>A0A4Y2L5K9_ARAVE</name>
<dbReference type="Gene3D" id="3.30.420.10">
    <property type="entry name" value="Ribonuclease H-like superfamily/Ribonuclease H"/>
    <property type="match status" value="1"/>
</dbReference>
<dbReference type="GO" id="GO:0003676">
    <property type="term" value="F:nucleic acid binding"/>
    <property type="evidence" value="ECO:0007669"/>
    <property type="project" value="InterPro"/>
</dbReference>